<sequence>MFHNDEDTTNNKPSSSSSSSSHCHAAAADDTSSLLSRLNIVELTDCQNFPAEHIREKLALEVHRYYDDYITIKRVGIDPEAGGTITDIDATLNNNDGKSFPITIVCQHPSFLTYSTTDNDGTPVEVSDWISTMCPFGASDECRTLSAFLHFGHSKWCGKNNKEKDARTIELSPKLCRTSSSQLADERFAKARYLRGVGRRAKALDALLGVLELDPDHSQAQQARKSLSLFPIYPSQYFSHLFDEVAESSIEARTPPHHSGGAASSSSSTTSAYHHAATAPVHSRAAAGSGGMHSRRSSSSVTGGNRSDQGRSATVEASSPADSVS</sequence>
<feature type="region of interest" description="Disordered" evidence="1">
    <location>
        <begin position="251"/>
        <end position="325"/>
    </location>
</feature>
<keyword evidence="3" id="KW-1185">Reference proteome</keyword>
<evidence type="ECO:0000313" key="2">
    <source>
        <dbReference type="EMBL" id="KAF4668512.1"/>
    </source>
</evidence>
<gene>
    <name evidence="2" type="ORF">FOL47_002973</name>
</gene>
<evidence type="ECO:0000313" key="3">
    <source>
        <dbReference type="Proteomes" id="UP000591131"/>
    </source>
</evidence>
<dbReference type="EMBL" id="JAAPAO010000189">
    <property type="protein sequence ID" value="KAF4668512.1"/>
    <property type="molecule type" value="Genomic_DNA"/>
</dbReference>
<dbReference type="Proteomes" id="UP000591131">
    <property type="component" value="Unassembled WGS sequence"/>
</dbReference>
<dbReference type="OrthoDB" id="447785at2759"/>
<dbReference type="AlphaFoldDB" id="A0A7J6MA83"/>
<feature type="compositionally biased region" description="Polar residues" evidence="1">
    <location>
        <begin position="310"/>
        <end position="325"/>
    </location>
</feature>
<reference evidence="2 3" key="1">
    <citation type="submission" date="2020-04" db="EMBL/GenBank/DDBJ databases">
        <title>Perkinsus chesapeaki whole genome sequence.</title>
        <authorList>
            <person name="Bogema D.R."/>
        </authorList>
    </citation>
    <scope>NUCLEOTIDE SEQUENCE [LARGE SCALE GENOMIC DNA]</scope>
    <source>
        <strain evidence="2">ATCC PRA-425</strain>
    </source>
</reference>
<feature type="compositionally biased region" description="Low complexity" evidence="1">
    <location>
        <begin position="297"/>
        <end position="307"/>
    </location>
</feature>
<evidence type="ECO:0000256" key="1">
    <source>
        <dbReference type="SAM" id="MobiDB-lite"/>
    </source>
</evidence>
<feature type="region of interest" description="Disordered" evidence="1">
    <location>
        <begin position="1"/>
        <end position="23"/>
    </location>
</feature>
<comment type="caution">
    <text evidence="2">The sequence shown here is derived from an EMBL/GenBank/DDBJ whole genome shotgun (WGS) entry which is preliminary data.</text>
</comment>
<name>A0A7J6MA83_PERCH</name>
<proteinExistence type="predicted"/>
<organism evidence="2 3">
    <name type="scientific">Perkinsus chesapeaki</name>
    <name type="common">Clam parasite</name>
    <name type="synonym">Perkinsus andrewsi</name>
    <dbReference type="NCBI Taxonomy" id="330153"/>
    <lineage>
        <taxon>Eukaryota</taxon>
        <taxon>Sar</taxon>
        <taxon>Alveolata</taxon>
        <taxon>Perkinsozoa</taxon>
        <taxon>Perkinsea</taxon>
        <taxon>Perkinsida</taxon>
        <taxon>Perkinsidae</taxon>
        <taxon>Perkinsus</taxon>
    </lineage>
</organism>
<feature type="compositionally biased region" description="Low complexity" evidence="1">
    <location>
        <begin position="257"/>
        <end position="287"/>
    </location>
</feature>
<protein>
    <submittedName>
        <fullName evidence="2">Uncharacterized protein</fullName>
    </submittedName>
</protein>
<accession>A0A7J6MA83</accession>
<feature type="compositionally biased region" description="Low complexity" evidence="1">
    <location>
        <begin position="14"/>
        <end position="23"/>
    </location>
</feature>